<dbReference type="InterPro" id="IPR012338">
    <property type="entry name" value="Beta-lactam/transpept-like"/>
</dbReference>
<keyword evidence="3" id="KW-0378">Hydrolase</keyword>
<evidence type="ECO:0000313" key="4">
    <source>
        <dbReference type="Proteomes" id="UP000521379"/>
    </source>
</evidence>
<keyword evidence="4" id="KW-1185">Reference proteome</keyword>
<evidence type="ECO:0000256" key="1">
    <source>
        <dbReference type="ARBA" id="ARBA00038473"/>
    </source>
</evidence>
<reference evidence="3 4" key="1">
    <citation type="submission" date="2020-02" db="EMBL/GenBank/DDBJ databases">
        <authorList>
            <person name="Sun Q."/>
        </authorList>
    </citation>
    <scope>NUCLEOTIDE SEQUENCE [LARGE SCALE GENOMIC DNA]</scope>
    <source>
        <strain evidence="3 4">YIM 13062</strain>
    </source>
</reference>
<accession>A0A846TZJ4</accession>
<organism evidence="3 4">
    <name type="scientific">Kocuria subflava</name>
    <dbReference type="NCBI Taxonomy" id="1736139"/>
    <lineage>
        <taxon>Bacteria</taxon>
        <taxon>Bacillati</taxon>
        <taxon>Actinomycetota</taxon>
        <taxon>Actinomycetes</taxon>
        <taxon>Micrococcales</taxon>
        <taxon>Micrococcaceae</taxon>
        <taxon>Kocuria</taxon>
    </lineage>
</organism>
<comment type="similarity">
    <text evidence="1">Belongs to the beta-lactamase family.</text>
</comment>
<protein>
    <submittedName>
        <fullName evidence="3">Serine hydrolase</fullName>
    </submittedName>
</protein>
<gene>
    <name evidence="3" type="ORF">GTW58_07050</name>
</gene>
<comment type="caution">
    <text evidence="3">The sequence shown here is derived from an EMBL/GenBank/DDBJ whole genome shotgun (WGS) entry which is preliminary data.</text>
</comment>
<name>A0A846TZJ4_9MICC</name>
<dbReference type="AlphaFoldDB" id="A0A846TZJ4"/>
<proteinExistence type="inferred from homology"/>
<dbReference type="PANTHER" id="PTHR22935">
    <property type="entry name" value="PENICILLIN-BINDING PROTEIN"/>
    <property type="match status" value="1"/>
</dbReference>
<dbReference type="InterPro" id="IPR051478">
    <property type="entry name" value="Beta-lactamase-like_AB/R"/>
</dbReference>
<dbReference type="PANTHER" id="PTHR22935:SF95">
    <property type="entry name" value="BETA-LACTAMASE-LIKE 1-RELATED"/>
    <property type="match status" value="1"/>
</dbReference>
<dbReference type="Proteomes" id="UP000521379">
    <property type="component" value="Unassembled WGS sequence"/>
</dbReference>
<dbReference type="EMBL" id="JAAVUN010000011">
    <property type="protein sequence ID" value="NKE09695.1"/>
    <property type="molecule type" value="Genomic_DNA"/>
</dbReference>
<dbReference type="Gene3D" id="3.40.710.10">
    <property type="entry name" value="DD-peptidase/beta-lactamase superfamily"/>
    <property type="match status" value="1"/>
</dbReference>
<sequence>MSSTTRLDGDTGLAGMIYTKLLDQGLIAANDRLEQYLPVHGTAVGRITLQSCLTHTSGLPREVGGRCIRFKQGMATVLGRDPQPQDVAEFMRHLREATVTDAGVCRYSTVGGAALGHALAAAAGVNYPGLVQEHLATALACPTLRVEEAVKHHCVDDAVSYTVFGGRARSWTGRGYAPAGAIRGSAQDFATILTALLVQDGPFQDCFKTLHTDSKGRVAAGFFVDKTNGRDMAWHSGFAAGFASHLIIDLERCRGAFVSVITPTPTVDVEVLALETLESDG</sequence>
<feature type="domain" description="Beta-lactamase-related" evidence="2">
    <location>
        <begin position="14"/>
        <end position="268"/>
    </location>
</feature>
<dbReference type="Pfam" id="PF00144">
    <property type="entry name" value="Beta-lactamase"/>
    <property type="match status" value="1"/>
</dbReference>
<dbReference type="GO" id="GO:0016787">
    <property type="term" value="F:hydrolase activity"/>
    <property type="evidence" value="ECO:0007669"/>
    <property type="project" value="UniProtKB-KW"/>
</dbReference>
<evidence type="ECO:0000259" key="2">
    <source>
        <dbReference type="Pfam" id="PF00144"/>
    </source>
</evidence>
<evidence type="ECO:0000313" key="3">
    <source>
        <dbReference type="EMBL" id="NKE09695.1"/>
    </source>
</evidence>
<dbReference type="InterPro" id="IPR001466">
    <property type="entry name" value="Beta-lactam-related"/>
</dbReference>
<dbReference type="SUPFAM" id="SSF56601">
    <property type="entry name" value="beta-lactamase/transpeptidase-like"/>
    <property type="match status" value="1"/>
</dbReference>